<reference evidence="1 2" key="1">
    <citation type="submission" date="2020-08" db="EMBL/GenBank/DDBJ databases">
        <title>Genomic Encyclopedia of Type Strains, Phase IV (KMG-IV): sequencing the most valuable type-strain genomes for metagenomic binning, comparative biology and taxonomic classification.</title>
        <authorList>
            <person name="Goeker M."/>
        </authorList>
    </citation>
    <scope>NUCLEOTIDE SEQUENCE [LARGE SCALE GENOMIC DNA]</scope>
    <source>
        <strain evidence="1 2">DSM 17976</strain>
    </source>
</reference>
<dbReference type="RefSeq" id="WP_183971086.1">
    <property type="nucleotide sequence ID" value="NZ_JACIBY010000001.1"/>
</dbReference>
<name>A0A7W5ZFK2_9BACT</name>
<comment type="caution">
    <text evidence="1">The sequence shown here is derived from an EMBL/GenBank/DDBJ whole genome shotgun (WGS) entry which is preliminary data.</text>
</comment>
<evidence type="ECO:0000313" key="1">
    <source>
        <dbReference type="EMBL" id="MBB3836316.1"/>
    </source>
</evidence>
<proteinExistence type="predicted"/>
<gene>
    <name evidence="1" type="ORF">FHS57_000298</name>
</gene>
<evidence type="ECO:0000313" key="2">
    <source>
        <dbReference type="Proteomes" id="UP000541352"/>
    </source>
</evidence>
<sequence length="417" mass="47183">MSNIKILPINPIIQQGHRLCWAACMEMIAEFLPPASDMQQKVLLDNYLHLLYRSATTPAQNQALTDMLNTPLICNERYQTIASDKDDYSQVLASVGIQCVHYKSINFPKWSFIQSKIVSGTPILLGSDYPFDGGHAVVIIGYFIDENSASKPPWVLVNDPLSNKDPCNGHAQRAAWVYQSLREYCMSQHSKNVFITDFKKAANPIINFHTLTWPNTSEPNYPRLPSVSSIDDFKENIYKIIAVIVSNLRGFFNLNSSNLHLKSTKLLRKYFIDSSTLTKLITSLADLGNNNNGSPHTLTVYESDSPKLDLVLFNSPHDDGFLFLGAQEYLNVTVVKDINALVELDGTILNFTFNFDHEHPNYSLAVITPDHFYFLHFQSNEQDYFTPFYDYELLGVKPGYAYERATLAAILINNLSL</sequence>
<dbReference type="Proteomes" id="UP000541352">
    <property type="component" value="Unassembled WGS sequence"/>
</dbReference>
<protein>
    <recommendedName>
        <fullName evidence="3">Peptidase C39-like domain-containing protein</fullName>
    </recommendedName>
</protein>
<keyword evidence="2" id="KW-1185">Reference proteome</keyword>
<evidence type="ECO:0008006" key="3">
    <source>
        <dbReference type="Google" id="ProtNLM"/>
    </source>
</evidence>
<organism evidence="1 2">
    <name type="scientific">Runella defluvii</name>
    <dbReference type="NCBI Taxonomy" id="370973"/>
    <lineage>
        <taxon>Bacteria</taxon>
        <taxon>Pseudomonadati</taxon>
        <taxon>Bacteroidota</taxon>
        <taxon>Cytophagia</taxon>
        <taxon>Cytophagales</taxon>
        <taxon>Spirosomataceae</taxon>
        <taxon>Runella</taxon>
    </lineage>
</organism>
<dbReference type="EMBL" id="JACIBY010000001">
    <property type="protein sequence ID" value="MBB3836316.1"/>
    <property type="molecule type" value="Genomic_DNA"/>
</dbReference>
<dbReference type="AlphaFoldDB" id="A0A7W5ZFK2"/>
<accession>A0A7W5ZFK2</accession>